<dbReference type="EMBL" id="CP096115">
    <property type="protein sequence ID" value="UUX91864.1"/>
    <property type="molecule type" value="Genomic_DNA"/>
</dbReference>
<comment type="cofactor">
    <cofactor evidence="10">
        <name>Zn(2+)</name>
        <dbReference type="ChEBI" id="CHEBI:29105"/>
    </cofactor>
    <text evidence="10">Binds 1 zinc ion per subunit.</text>
</comment>
<dbReference type="PANTHER" id="PTHR10792">
    <property type="entry name" value="60S RIBOSOMAL PROTEIN L24"/>
    <property type="match status" value="1"/>
</dbReference>
<proteinExistence type="inferred from homology"/>
<evidence type="ECO:0000256" key="6">
    <source>
        <dbReference type="ARBA" id="ARBA00022884"/>
    </source>
</evidence>
<reference evidence="12" key="1">
    <citation type="submission" date="2022-04" db="EMBL/GenBank/DDBJ databases">
        <title>Complete genome of Methanoplanus endosymbiosus DSM 3599.</title>
        <authorList>
            <person name="Chen S.-C."/>
            <person name="You Y.-T."/>
            <person name="Zhou Y.-Z."/>
            <person name="Lai M.-C."/>
        </authorList>
    </citation>
    <scope>NUCLEOTIDE SEQUENCE</scope>
    <source>
        <strain evidence="12">DSM 3599</strain>
    </source>
</reference>
<dbReference type="GO" id="GO:0019843">
    <property type="term" value="F:rRNA binding"/>
    <property type="evidence" value="ECO:0007669"/>
    <property type="project" value="UniProtKB-UniRule"/>
</dbReference>
<comment type="similarity">
    <text evidence="1 10">Belongs to the eukaryotic ribosomal protein eL24 family.</text>
</comment>
<dbReference type="AlphaFoldDB" id="A0A9E7PKL3"/>
<dbReference type="InterPro" id="IPR023442">
    <property type="entry name" value="Ribosomal_eL24_CS"/>
</dbReference>
<feature type="binding site" evidence="10">
    <location>
        <position position="33"/>
    </location>
    <ligand>
        <name>Zn(2+)</name>
        <dbReference type="ChEBI" id="CHEBI:29105"/>
    </ligand>
</feature>
<accession>A0A9E7PKL3</accession>
<dbReference type="GO" id="GO:0005840">
    <property type="term" value="C:ribosome"/>
    <property type="evidence" value="ECO:0007669"/>
    <property type="project" value="UniProtKB-KW"/>
</dbReference>
<evidence type="ECO:0000256" key="3">
    <source>
        <dbReference type="ARBA" id="ARBA00022730"/>
    </source>
</evidence>
<evidence type="ECO:0000256" key="8">
    <source>
        <dbReference type="ARBA" id="ARBA00023274"/>
    </source>
</evidence>
<dbReference type="GO" id="GO:1990904">
    <property type="term" value="C:ribonucleoprotein complex"/>
    <property type="evidence" value="ECO:0007669"/>
    <property type="project" value="UniProtKB-KW"/>
</dbReference>
<keyword evidence="2 10" id="KW-0479">Metal-binding</keyword>
<evidence type="ECO:0000256" key="1">
    <source>
        <dbReference type="ARBA" id="ARBA00005647"/>
    </source>
</evidence>
<feature type="binding site" evidence="10">
    <location>
        <position position="37"/>
    </location>
    <ligand>
        <name>Zn(2+)</name>
        <dbReference type="ChEBI" id="CHEBI:29105"/>
    </ligand>
</feature>
<dbReference type="RefSeq" id="WP_257742015.1">
    <property type="nucleotide sequence ID" value="NZ_CP096115.1"/>
</dbReference>
<dbReference type="InterPro" id="IPR056366">
    <property type="entry name" value="Ribosomal_eL24"/>
</dbReference>
<feature type="binding site" evidence="10">
    <location>
        <position position="7"/>
    </location>
    <ligand>
        <name>Zn(2+)</name>
        <dbReference type="ChEBI" id="CHEBI:29105"/>
    </ligand>
</feature>
<organism evidence="12 13">
    <name type="scientific">Methanoplanus endosymbiosus</name>
    <dbReference type="NCBI Taxonomy" id="33865"/>
    <lineage>
        <taxon>Archaea</taxon>
        <taxon>Methanobacteriati</taxon>
        <taxon>Methanobacteriota</taxon>
        <taxon>Stenosarchaea group</taxon>
        <taxon>Methanomicrobia</taxon>
        <taxon>Methanomicrobiales</taxon>
        <taxon>Methanomicrobiaceae</taxon>
        <taxon>Methanoplanus</taxon>
    </lineage>
</organism>
<keyword evidence="3 10" id="KW-0699">rRNA-binding</keyword>
<dbReference type="SUPFAM" id="SSF57716">
    <property type="entry name" value="Glucocorticoid receptor-like (DNA-binding domain)"/>
    <property type="match status" value="1"/>
</dbReference>
<dbReference type="KEGG" id="mend:L6E24_10905"/>
<evidence type="ECO:0000256" key="2">
    <source>
        <dbReference type="ARBA" id="ARBA00022723"/>
    </source>
</evidence>
<dbReference type="GO" id="GO:0003735">
    <property type="term" value="F:structural constituent of ribosome"/>
    <property type="evidence" value="ECO:0007669"/>
    <property type="project" value="InterPro"/>
</dbReference>
<dbReference type="Proteomes" id="UP001060368">
    <property type="component" value="Chromosome"/>
</dbReference>
<dbReference type="NCBIfam" id="NF034186">
    <property type="entry name" value="PRK14891.1-1"/>
    <property type="match status" value="1"/>
</dbReference>
<evidence type="ECO:0000259" key="11">
    <source>
        <dbReference type="SMART" id="SM00746"/>
    </source>
</evidence>
<keyword evidence="5 10" id="KW-0862">Zinc</keyword>
<dbReference type="FunFam" id="2.30.170.20:FF:000001">
    <property type="entry name" value="probable ribosome biogenesis protein RLP24"/>
    <property type="match status" value="1"/>
</dbReference>
<protein>
    <recommendedName>
        <fullName evidence="10">Large ribosomal subunit protein eL24</fullName>
    </recommendedName>
</protein>
<dbReference type="InterPro" id="IPR055345">
    <property type="entry name" value="Ribosomal_eL24-rel_arc"/>
</dbReference>
<dbReference type="Pfam" id="PF01246">
    <property type="entry name" value="Ribosomal_L24e"/>
    <property type="match status" value="1"/>
</dbReference>
<dbReference type="CDD" id="cd00472">
    <property type="entry name" value="Ribosomal_L24e_L24"/>
    <property type="match status" value="1"/>
</dbReference>
<feature type="zinc finger region" description="C4-type" evidence="10">
    <location>
        <begin position="7"/>
        <end position="37"/>
    </location>
</feature>
<dbReference type="InterPro" id="IPR011017">
    <property type="entry name" value="TRASH_dom"/>
</dbReference>
<evidence type="ECO:0000313" key="12">
    <source>
        <dbReference type="EMBL" id="UUX91864.1"/>
    </source>
</evidence>
<keyword evidence="6 10" id="KW-0694">RNA-binding</keyword>
<keyword evidence="8 10" id="KW-0687">Ribonucleoprotein</keyword>
<dbReference type="SMART" id="SM00746">
    <property type="entry name" value="TRASH"/>
    <property type="match status" value="1"/>
</dbReference>
<comment type="function">
    <text evidence="10">Binds to the 23S rRNA.</text>
</comment>
<dbReference type="GeneID" id="74308216"/>
<evidence type="ECO:0000256" key="9">
    <source>
        <dbReference type="ARBA" id="ARBA00062681"/>
    </source>
</evidence>
<gene>
    <name evidence="10" type="primary">rpl24e</name>
    <name evidence="12" type="ORF">L6E24_10905</name>
</gene>
<keyword evidence="7 10" id="KW-0689">Ribosomal protein</keyword>
<dbReference type="InterPro" id="IPR038630">
    <property type="entry name" value="L24e/L24_sf"/>
</dbReference>
<feature type="binding site" evidence="10">
    <location>
        <position position="10"/>
    </location>
    <ligand>
        <name>Zn(2+)</name>
        <dbReference type="ChEBI" id="CHEBI:29105"/>
    </ligand>
</feature>
<dbReference type="InterPro" id="IPR000988">
    <property type="entry name" value="Ribosomal_eL24-rel_N"/>
</dbReference>
<dbReference type="PANTHER" id="PTHR10792:SF1">
    <property type="entry name" value="RIBOSOMAL PROTEIN L24"/>
    <property type="match status" value="1"/>
</dbReference>
<keyword evidence="13" id="KW-1185">Reference proteome</keyword>
<evidence type="ECO:0000256" key="10">
    <source>
        <dbReference type="HAMAP-Rule" id="MF_00773"/>
    </source>
</evidence>
<dbReference type="GO" id="GO:0008270">
    <property type="term" value="F:zinc ion binding"/>
    <property type="evidence" value="ECO:0007669"/>
    <property type="project" value="UniProtKB-UniRule"/>
</dbReference>
<dbReference type="PROSITE" id="PS01073">
    <property type="entry name" value="RIBOSOMAL_L24E"/>
    <property type="match status" value="1"/>
</dbReference>
<name>A0A9E7PKL3_9EURY</name>
<feature type="domain" description="TRASH" evidence="11">
    <location>
        <begin position="7"/>
        <end position="45"/>
    </location>
</feature>
<evidence type="ECO:0000256" key="4">
    <source>
        <dbReference type="ARBA" id="ARBA00022771"/>
    </source>
</evidence>
<evidence type="ECO:0000256" key="7">
    <source>
        <dbReference type="ARBA" id="ARBA00022980"/>
    </source>
</evidence>
<dbReference type="Gene3D" id="2.30.170.20">
    <property type="entry name" value="Ribosomal protein L24e"/>
    <property type="match status" value="1"/>
</dbReference>
<dbReference type="GO" id="GO:0006412">
    <property type="term" value="P:translation"/>
    <property type="evidence" value="ECO:0007669"/>
    <property type="project" value="UniProtKB-UniRule"/>
</dbReference>
<keyword evidence="4 10" id="KW-0863">Zinc-finger</keyword>
<evidence type="ECO:0000256" key="5">
    <source>
        <dbReference type="ARBA" id="ARBA00022833"/>
    </source>
</evidence>
<sequence length="63" mass="7165">MVDTYICSFCGETLEPGTGKMFVKKDGNILFFCSSKCQNNFKLKRVPRRVTWTKAGRKALGKE</sequence>
<evidence type="ECO:0000313" key="13">
    <source>
        <dbReference type="Proteomes" id="UP001060368"/>
    </source>
</evidence>
<comment type="subunit">
    <text evidence="9 10">Part of the 50S ribosomal subunit. Forms a cluster with proteins L3 and L14.</text>
</comment>
<dbReference type="HAMAP" id="MF_00773">
    <property type="entry name" value="Ribosomal_eL24"/>
    <property type="match status" value="1"/>
</dbReference>